<dbReference type="GO" id="GO:0007165">
    <property type="term" value="P:signal transduction"/>
    <property type="evidence" value="ECO:0007669"/>
    <property type="project" value="UniProtKB-KW"/>
</dbReference>
<proteinExistence type="inferred from homology"/>
<dbReference type="PANTHER" id="PTHR32089">
    <property type="entry name" value="METHYL-ACCEPTING CHEMOTAXIS PROTEIN MCPB"/>
    <property type="match status" value="1"/>
</dbReference>
<dbReference type="RefSeq" id="WP_160644907.1">
    <property type="nucleotide sequence ID" value="NZ_SIJB01000012.1"/>
</dbReference>
<dbReference type="EMBL" id="SIJB01000012">
    <property type="protein sequence ID" value="NBI28176.1"/>
    <property type="molecule type" value="Genomic_DNA"/>
</dbReference>
<gene>
    <name evidence="10" type="ORF">ERL59_04295</name>
</gene>
<protein>
    <submittedName>
        <fullName evidence="10">Methyl-accepting chemotaxis protein</fullName>
    </submittedName>
</protein>
<keyword evidence="4 6" id="KW-0807">Transducer</keyword>
<dbReference type="InterPro" id="IPR004089">
    <property type="entry name" value="MCPsignal_dom"/>
</dbReference>
<feature type="transmembrane region" description="Helical" evidence="7">
    <location>
        <begin position="200"/>
        <end position="218"/>
    </location>
</feature>
<dbReference type="PROSITE" id="PS50111">
    <property type="entry name" value="CHEMOTAXIS_TRANSDUC_2"/>
    <property type="match status" value="1"/>
</dbReference>
<dbReference type="GO" id="GO:0005886">
    <property type="term" value="C:plasma membrane"/>
    <property type="evidence" value="ECO:0007669"/>
    <property type="project" value="UniProtKB-SubCell"/>
</dbReference>
<dbReference type="InterPro" id="IPR003660">
    <property type="entry name" value="HAMP_dom"/>
</dbReference>
<evidence type="ECO:0000313" key="10">
    <source>
        <dbReference type="EMBL" id="NBI28176.1"/>
    </source>
</evidence>
<dbReference type="InterPro" id="IPR024478">
    <property type="entry name" value="HlyB_4HB_MCP"/>
</dbReference>
<comment type="subcellular location">
    <subcellularLocation>
        <location evidence="1">Cell membrane</location>
    </subcellularLocation>
</comment>
<organism evidence="10 11">
    <name type="scientific">Chengkuizengella marina</name>
    <dbReference type="NCBI Taxonomy" id="2507566"/>
    <lineage>
        <taxon>Bacteria</taxon>
        <taxon>Bacillati</taxon>
        <taxon>Bacillota</taxon>
        <taxon>Bacilli</taxon>
        <taxon>Bacillales</taxon>
        <taxon>Paenibacillaceae</taxon>
        <taxon>Chengkuizengella</taxon>
    </lineage>
</organism>
<accession>A0A6N9PZ72</accession>
<evidence type="ECO:0000259" key="9">
    <source>
        <dbReference type="PROSITE" id="PS50885"/>
    </source>
</evidence>
<evidence type="ECO:0000256" key="6">
    <source>
        <dbReference type="PROSITE-ProRule" id="PRU00284"/>
    </source>
</evidence>
<evidence type="ECO:0000256" key="2">
    <source>
        <dbReference type="ARBA" id="ARBA00022475"/>
    </source>
</evidence>
<keyword evidence="3 7" id="KW-0472">Membrane</keyword>
<feature type="domain" description="Methyl-accepting transducer" evidence="8">
    <location>
        <begin position="290"/>
        <end position="540"/>
    </location>
</feature>
<evidence type="ECO:0000256" key="5">
    <source>
        <dbReference type="ARBA" id="ARBA00029447"/>
    </source>
</evidence>
<comment type="similarity">
    <text evidence="5">Belongs to the methyl-accepting chemotaxis (MCP) protein family.</text>
</comment>
<comment type="caution">
    <text evidence="10">The sequence shown here is derived from an EMBL/GenBank/DDBJ whole genome shotgun (WGS) entry which is preliminary data.</text>
</comment>
<dbReference type="PROSITE" id="PS50885">
    <property type="entry name" value="HAMP"/>
    <property type="match status" value="1"/>
</dbReference>
<keyword evidence="11" id="KW-1185">Reference proteome</keyword>
<dbReference type="Gene3D" id="6.10.340.10">
    <property type="match status" value="1"/>
</dbReference>
<evidence type="ECO:0000313" key="11">
    <source>
        <dbReference type="Proteomes" id="UP000448943"/>
    </source>
</evidence>
<feature type="transmembrane region" description="Helical" evidence="7">
    <location>
        <begin position="20"/>
        <end position="40"/>
    </location>
</feature>
<dbReference type="AlphaFoldDB" id="A0A6N9PZ72"/>
<sequence>MFIKIASKVNALSNIINLRLKLIILFLFMFITLLTLAFILNTSLNSIKGTVEDSYENKIGSMNELQSLTTKILEFNQLIMTASNSPSLANSYEKRITDKMNEIEIIVFQQEELASGDKQLAIADLLVKDWNSFLNYKNNILNAIIEGDPAKFNKAYQSSLRSLNGIVNNSSTLYDLKYNEVLNSQNTIENSQNLALKNNMIVIVTAIIISLLLGWWIYSSVVKRLHRLVSYNYQLSKGDLTASKLNISKDELGLLAKSTNQILDNLKMMISDVGHSIHLMNNNVKNVNLAISENYSSTEIIAKNVDEISKGISEQASYSEGSLVNISELDQSVTDIIDIIEKFKISLEHTYGKIENGTVDLNETMGQIKLVEDSNFDLISSFEDLNQELVQIRKFSEQIVKISRNTNILSLNASIEASRAGEFGKGFAVIADEIRELSSETTKVANGVMEVVAKNEEKTKQFQESLLISNKKTSEGRTTFKATYDNFMEINEMFTQMSYQMNEVLERVNVIKKQSEEVNNNMSDITAISEETSAGIQEIASSTNQQVAQYKDIVDSIDEQSELANKMNQNIKRFKLENE</sequence>
<evidence type="ECO:0000256" key="4">
    <source>
        <dbReference type="ARBA" id="ARBA00023224"/>
    </source>
</evidence>
<dbReference type="Gene3D" id="1.10.287.950">
    <property type="entry name" value="Methyl-accepting chemotaxis protein"/>
    <property type="match status" value="1"/>
</dbReference>
<name>A0A6N9PZ72_9BACL</name>
<evidence type="ECO:0000256" key="7">
    <source>
        <dbReference type="SAM" id="Phobius"/>
    </source>
</evidence>
<keyword evidence="7" id="KW-1133">Transmembrane helix</keyword>
<dbReference type="PANTHER" id="PTHR32089:SF112">
    <property type="entry name" value="LYSOZYME-LIKE PROTEIN-RELATED"/>
    <property type="match status" value="1"/>
</dbReference>
<dbReference type="SMART" id="SM00283">
    <property type="entry name" value="MA"/>
    <property type="match status" value="1"/>
</dbReference>
<dbReference type="SUPFAM" id="SSF58104">
    <property type="entry name" value="Methyl-accepting chemotaxis protein (MCP) signaling domain"/>
    <property type="match status" value="1"/>
</dbReference>
<evidence type="ECO:0000256" key="3">
    <source>
        <dbReference type="ARBA" id="ARBA00023136"/>
    </source>
</evidence>
<dbReference type="Pfam" id="PF00015">
    <property type="entry name" value="MCPsignal"/>
    <property type="match status" value="1"/>
</dbReference>
<dbReference type="Pfam" id="PF12729">
    <property type="entry name" value="4HB_MCP_1"/>
    <property type="match status" value="1"/>
</dbReference>
<dbReference type="CDD" id="cd06225">
    <property type="entry name" value="HAMP"/>
    <property type="match status" value="1"/>
</dbReference>
<reference evidence="10 11" key="1">
    <citation type="submission" date="2019-01" db="EMBL/GenBank/DDBJ databases">
        <title>Chengkuizengella sp. nov., isolated from deep-sea sediment of East Pacific Ocean.</title>
        <authorList>
            <person name="Yang J."/>
            <person name="Lai Q."/>
            <person name="Shao Z."/>
        </authorList>
    </citation>
    <scope>NUCLEOTIDE SEQUENCE [LARGE SCALE GENOMIC DNA]</scope>
    <source>
        <strain evidence="10 11">YPA3-1-1</strain>
    </source>
</reference>
<feature type="domain" description="HAMP" evidence="9">
    <location>
        <begin position="219"/>
        <end position="271"/>
    </location>
</feature>
<keyword evidence="7" id="KW-0812">Transmembrane</keyword>
<evidence type="ECO:0000259" key="8">
    <source>
        <dbReference type="PROSITE" id="PS50111"/>
    </source>
</evidence>
<dbReference type="Proteomes" id="UP000448943">
    <property type="component" value="Unassembled WGS sequence"/>
</dbReference>
<evidence type="ECO:0000256" key="1">
    <source>
        <dbReference type="ARBA" id="ARBA00004236"/>
    </source>
</evidence>
<dbReference type="Pfam" id="PF00672">
    <property type="entry name" value="HAMP"/>
    <property type="match status" value="1"/>
</dbReference>
<keyword evidence="2" id="KW-1003">Cell membrane</keyword>
<dbReference type="OrthoDB" id="369835at2"/>